<reference evidence="2 3" key="2">
    <citation type="submission" date="2018-11" db="EMBL/GenBank/DDBJ databases">
        <authorList>
            <consortium name="Pathogen Informatics"/>
        </authorList>
    </citation>
    <scope>NUCLEOTIDE SEQUENCE [LARGE SCALE GENOMIC DNA]</scope>
</reference>
<organism evidence="3 4">
    <name type="scientific">Toxocara canis</name>
    <name type="common">Canine roundworm</name>
    <dbReference type="NCBI Taxonomy" id="6265"/>
    <lineage>
        <taxon>Eukaryota</taxon>
        <taxon>Metazoa</taxon>
        <taxon>Ecdysozoa</taxon>
        <taxon>Nematoda</taxon>
        <taxon>Chromadorea</taxon>
        <taxon>Rhabditida</taxon>
        <taxon>Spirurina</taxon>
        <taxon>Ascaridomorpha</taxon>
        <taxon>Ascaridoidea</taxon>
        <taxon>Toxocaridae</taxon>
        <taxon>Toxocara</taxon>
    </lineage>
</organism>
<feature type="region of interest" description="Disordered" evidence="1">
    <location>
        <begin position="1"/>
        <end position="29"/>
    </location>
</feature>
<sequence length="56" mass="6036">GRTGEGTRRSASRAGRSGASSRAGSPEQEGAVFDETFKVIAQLRSELQVYECLYLV</sequence>
<evidence type="ECO:0000313" key="3">
    <source>
        <dbReference type="Proteomes" id="UP000050794"/>
    </source>
</evidence>
<evidence type="ECO:0000313" key="4">
    <source>
        <dbReference type="WBParaSite" id="TCNE_0000504901-mRNA-1"/>
    </source>
</evidence>
<evidence type="ECO:0000256" key="1">
    <source>
        <dbReference type="SAM" id="MobiDB-lite"/>
    </source>
</evidence>
<name>A0A183U979_TOXCA</name>
<protein>
    <submittedName>
        <fullName evidence="4">GCP_N_terminal domain-containing protein</fullName>
    </submittedName>
</protein>
<evidence type="ECO:0000313" key="2">
    <source>
        <dbReference type="EMBL" id="VDM33827.1"/>
    </source>
</evidence>
<proteinExistence type="predicted"/>
<dbReference type="EMBL" id="UYWY01010613">
    <property type="protein sequence ID" value="VDM33827.1"/>
    <property type="molecule type" value="Genomic_DNA"/>
</dbReference>
<reference evidence="4" key="1">
    <citation type="submission" date="2016-06" db="UniProtKB">
        <authorList>
            <consortium name="WormBaseParasite"/>
        </authorList>
    </citation>
    <scope>IDENTIFICATION</scope>
</reference>
<dbReference type="AlphaFoldDB" id="A0A183U979"/>
<gene>
    <name evidence="2" type="ORF">TCNE_LOCUS5049</name>
</gene>
<dbReference type="Proteomes" id="UP000050794">
    <property type="component" value="Unassembled WGS sequence"/>
</dbReference>
<accession>A0A183U979</accession>
<dbReference type="WBParaSite" id="TCNE_0000504901-mRNA-1">
    <property type="protein sequence ID" value="TCNE_0000504901-mRNA-1"/>
    <property type="gene ID" value="TCNE_0000504901"/>
</dbReference>
<keyword evidence="3" id="KW-1185">Reference proteome</keyword>
<feature type="compositionally biased region" description="Low complexity" evidence="1">
    <location>
        <begin position="12"/>
        <end position="25"/>
    </location>
</feature>